<sequence length="228" mass="25236">MTLPPPTTTTVISSKTYLNLTPTELSTLQLRVYRHTRQAPVQESVLQTFVDLANASFTGAYHDENFGRDKPRYNSVEVLKDDLDPLEEGQGEGEAVEGAKITFSGYRMDCGPSLHTSPNPLYQPPPTYPPSIFYLGALGTITPTTGPLLLSHIKSYLSSLTPNYVLKAYTVAEWGINPTFTIPRESPLVRFFEKQGFNVVDYAWKPKGTWGSFFGGCLCSIEYVHASA</sequence>
<dbReference type="Proteomes" id="UP000242770">
    <property type="component" value="Unassembled WGS sequence"/>
</dbReference>
<accession>A0A0F7S0W0</accession>
<organism evidence="2 3">
    <name type="scientific">Sporisorium scitamineum</name>
    <dbReference type="NCBI Taxonomy" id="49012"/>
    <lineage>
        <taxon>Eukaryota</taxon>
        <taxon>Fungi</taxon>
        <taxon>Dikarya</taxon>
        <taxon>Basidiomycota</taxon>
        <taxon>Ustilaginomycotina</taxon>
        <taxon>Ustilaginomycetes</taxon>
        <taxon>Ustilaginales</taxon>
        <taxon>Ustilaginaceae</taxon>
        <taxon>Sporisorium</taxon>
    </lineage>
</organism>
<reference evidence="2" key="2">
    <citation type="submission" date="2014-06" db="EMBL/GenBank/DDBJ databases">
        <authorList>
            <person name="Berkman J.Paul."/>
        </authorList>
    </citation>
    <scope>NUCLEOTIDE SEQUENCE [LARGE SCALE GENOMIC DNA]</scope>
</reference>
<protein>
    <submittedName>
        <fullName evidence="2">Uncharacterized protein</fullName>
    </submittedName>
</protein>
<evidence type="ECO:0000313" key="3">
    <source>
        <dbReference type="Proteomes" id="UP000242770"/>
    </source>
</evidence>
<dbReference type="EMBL" id="LK056691">
    <property type="protein sequence ID" value="CDU25618.1"/>
    <property type="molecule type" value="Genomic_DNA"/>
</dbReference>
<dbReference type="EMBL" id="CCFA01000022">
    <property type="protein sequence ID" value="CDW93621.1"/>
    <property type="molecule type" value="Genomic_DNA"/>
</dbReference>
<keyword evidence="3" id="KW-1185">Reference proteome</keyword>
<gene>
    <name evidence="2" type="primary">SSCI00120.1</name>
    <name evidence="1" type="ORF">SPSC_05789</name>
</gene>
<dbReference type="AlphaFoldDB" id="A0A0F7S0W0"/>
<reference evidence="3" key="1">
    <citation type="submission" date="2014-06" db="EMBL/GenBank/DDBJ databases">
        <authorList>
            <person name="Berkman P.J."/>
        </authorList>
    </citation>
    <scope>NUCLEOTIDE SEQUENCE [LARGE SCALE GENOMIC DNA]</scope>
</reference>
<name>A0A0F7S0W0_9BASI</name>
<dbReference type="OrthoDB" id="2547083at2759"/>
<reference evidence="1" key="3">
    <citation type="submission" date="2014-06" db="EMBL/GenBank/DDBJ databases">
        <authorList>
            <person name="Ju J."/>
            <person name="Zhang J."/>
        </authorList>
    </citation>
    <scope>NUCLEOTIDE SEQUENCE</scope>
    <source>
        <strain evidence="1">SscI8</strain>
    </source>
</reference>
<evidence type="ECO:0000313" key="1">
    <source>
        <dbReference type="EMBL" id="CDU25618.1"/>
    </source>
</evidence>
<proteinExistence type="predicted"/>
<evidence type="ECO:0000313" key="2">
    <source>
        <dbReference type="EMBL" id="CDW93621.1"/>
    </source>
</evidence>